<evidence type="ECO:0000256" key="4">
    <source>
        <dbReference type="PROSITE-ProRule" id="PRU00175"/>
    </source>
</evidence>
<keyword evidence="7" id="KW-1185">Reference proteome</keyword>
<keyword evidence="1" id="KW-0479">Metal-binding</keyword>
<feature type="domain" description="RING-type" evidence="5">
    <location>
        <begin position="250"/>
        <end position="285"/>
    </location>
</feature>
<sequence>MAIHAQMFPENLGLPLCGSQDLIENGCGFKEFSFNLEQKQQHQLLLQFQNQQRRKNQFLDSEKMSFFPPPGFYTATGSTSASAAAINNNDRNTSNLPPVAISRSIAAQFEYHRQEINRFINFQSNRLKLMMQEHSRQQLASLLREFEAKSAILLRQKEEEIARNINRAAELEGFAKQMETENQVWQRVAAENEAMITSLNATLNQMKREACFFSTVDDAESCCGEGGATENRGDGGAAATAFAGERKMLCRICSLRISCVVFLPCRHLCSCKECEAFLEICPVCTSQKEGTMEALFS</sequence>
<name>A0AAD3ST98_NEPGR</name>
<comment type="caution">
    <text evidence="6">The sequence shown here is derived from an EMBL/GenBank/DDBJ whole genome shotgun (WGS) entry which is preliminary data.</text>
</comment>
<evidence type="ECO:0000256" key="3">
    <source>
        <dbReference type="ARBA" id="ARBA00022833"/>
    </source>
</evidence>
<dbReference type="FunFam" id="1.10.1170.10:FF:000002">
    <property type="entry name" value="Baculoviral IAP repeat containing 7"/>
    <property type="match status" value="1"/>
</dbReference>
<dbReference type="EMBL" id="BSYO01000016">
    <property type="protein sequence ID" value="GMH16361.1"/>
    <property type="molecule type" value="Genomic_DNA"/>
</dbReference>
<organism evidence="6 7">
    <name type="scientific">Nepenthes gracilis</name>
    <name type="common">Slender pitcher plant</name>
    <dbReference type="NCBI Taxonomy" id="150966"/>
    <lineage>
        <taxon>Eukaryota</taxon>
        <taxon>Viridiplantae</taxon>
        <taxon>Streptophyta</taxon>
        <taxon>Embryophyta</taxon>
        <taxon>Tracheophyta</taxon>
        <taxon>Spermatophyta</taxon>
        <taxon>Magnoliopsida</taxon>
        <taxon>eudicotyledons</taxon>
        <taxon>Gunneridae</taxon>
        <taxon>Pentapetalae</taxon>
        <taxon>Caryophyllales</taxon>
        <taxon>Nepenthaceae</taxon>
        <taxon>Nepenthes</taxon>
    </lineage>
</organism>
<evidence type="ECO:0000256" key="2">
    <source>
        <dbReference type="ARBA" id="ARBA00022771"/>
    </source>
</evidence>
<dbReference type="GO" id="GO:0008270">
    <property type="term" value="F:zinc ion binding"/>
    <property type="evidence" value="ECO:0007669"/>
    <property type="project" value="UniProtKB-KW"/>
</dbReference>
<evidence type="ECO:0000313" key="6">
    <source>
        <dbReference type="EMBL" id="GMH16361.1"/>
    </source>
</evidence>
<dbReference type="FunFam" id="3.30.40.10:FF:000239">
    <property type="entry name" value="probable BOI-related E3 ubiquitin-protein ligase 2"/>
    <property type="match status" value="1"/>
</dbReference>
<gene>
    <name evidence="6" type="ORF">Nepgr_018202</name>
</gene>
<keyword evidence="2 4" id="KW-0863">Zinc-finger</keyword>
<accession>A0AAD3ST98</accession>
<dbReference type="Gene3D" id="3.30.40.10">
    <property type="entry name" value="Zinc/RING finger domain, C3HC4 (zinc finger)"/>
    <property type="match status" value="1"/>
</dbReference>
<dbReference type="Pfam" id="PF13920">
    <property type="entry name" value="zf-C3HC4_3"/>
    <property type="match status" value="1"/>
</dbReference>
<proteinExistence type="predicted"/>
<dbReference type="PIRSF" id="PIRSF036836">
    <property type="entry name" value="RNase_bind_SBP1"/>
    <property type="match status" value="1"/>
</dbReference>
<dbReference type="InterPro" id="IPR001841">
    <property type="entry name" value="Znf_RING"/>
</dbReference>
<dbReference type="PANTHER" id="PTHR42647:SF22">
    <property type="entry name" value="BOI-RELATED E3 UBIQUITIN-PROTEIN LIGASE 2-RELATED"/>
    <property type="match status" value="1"/>
</dbReference>
<evidence type="ECO:0000259" key="5">
    <source>
        <dbReference type="PROSITE" id="PS50089"/>
    </source>
</evidence>
<protein>
    <recommendedName>
        <fullName evidence="5">RING-type domain-containing protein</fullName>
    </recommendedName>
</protein>
<dbReference type="PANTHER" id="PTHR42647">
    <property type="entry name" value="SBP (S-RIBONUCLEASE BINDING PROTEIN) FAMILY PROTEIN"/>
    <property type="match status" value="1"/>
</dbReference>
<dbReference type="Proteomes" id="UP001279734">
    <property type="component" value="Unassembled WGS sequence"/>
</dbReference>
<dbReference type="PROSITE" id="PS50089">
    <property type="entry name" value="ZF_RING_2"/>
    <property type="match status" value="1"/>
</dbReference>
<keyword evidence="3" id="KW-0862">Zinc</keyword>
<evidence type="ECO:0000313" key="7">
    <source>
        <dbReference type="Proteomes" id="UP001279734"/>
    </source>
</evidence>
<dbReference type="GO" id="GO:0004842">
    <property type="term" value="F:ubiquitin-protein transferase activity"/>
    <property type="evidence" value="ECO:0007669"/>
    <property type="project" value="TreeGrafter"/>
</dbReference>
<dbReference type="AlphaFoldDB" id="A0AAD3ST98"/>
<reference evidence="6" key="1">
    <citation type="submission" date="2023-05" db="EMBL/GenBank/DDBJ databases">
        <title>Nepenthes gracilis genome sequencing.</title>
        <authorList>
            <person name="Fukushima K."/>
        </authorList>
    </citation>
    <scope>NUCLEOTIDE SEQUENCE</scope>
    <source>
        <strain evidence="6">SING2019-196</strain>
    </source>
</reference>
<evidence type="ECO:0000256" key="1">
    <source>
        <dbReference type="ARBA" id="ARBA00022723"/>
    </source>
</evidence>
<dbReference type="InterPro" id="IPR013083">
    <property type="entry name" value="Znf_RING/FYVE/PHD"/>
</dbReference>